<evidence type="ECO:0000313" key="4">
    <source>
        <dbReference type="EMBL" id="MBE1206281.1"/>
    </source>
</evidence>
<dbReference type="EMBL" id="JACZEP010000005">
    <property type="protein sequence ID" value="MBE1206281.1"/>
    <property type="molecule type" value="Genomic_DNA"/>
</dbReference>
<dbReference type="Gene3D" id="3.40.605.10">
    <property type="entry name" value="Aldehyde Dehydrogenase, Chain A, domain 1"/>
    <property type="match status" value="1"/>
</dbReference>
<dbReference type="PANTHER" id="PTHR43353:SF5">
    <property type="entry name" value="SUCCINATE-SEMIALDEHYDE DEHYDROGENASE, MITOCHONDRIAL"/>
    <property type="match status" value="1"/>
</dbReference>
<dbReference type="InterPro" id="IPR015590">
    <property type="entry name" value="Aldehyde_DH_dom"/>
</dbReference>
<protein>
    <submittedName>
        <fullName evidence="4">NAD-dependent succinate-semialdehyde dehydrogenase</fullName>
    </submittedName>
</protein>
<dbReference type="CDD" id="cd07103">
    <property type="entry name" value="ALDH_F5_SSADH_GabD"/>
    <property type="match status" value="1"/>
</dbReference>
<feature type="domain" description="Aldehyde dehydrogenase" evidence="3">
    <location>
        <begin position="24"/>
        <end position="467"/>
    </location>
</feature>
<reference evidence="4 5" key="1">
    <citation type="submission" date="2020-09" db="EMBL/GenBank/DDBJ databases">
        <title>Draft Genome Sequence of Aminobacter carboxidus type strain DSM 1086, a soil Gram-negative carboxydobacterium.</title>
        <authorList>
            <person name="Turrini P."/>
            <person name="Tescari M."/>
            <person name="Artuso I."/>
            <person name="Lugli G.A."/>
            <person name="Frangipani E."/>
            <person name="Ventura M."/>
            <person name="Visca P."/>
        </authorList>
    </citation>
    <scope>NUCLEOTIDE SEQUENCE [LARGE SCALE GENOMIC DNA]</scope>
    <source>
        <strain evidence="4 5">DSM 1086</strain>
    </source>
</reference>
<dbReference type="SUPFAM" id="SSF53720">
    <property type="entry name" value="ALDH-like"/>
    <property type="match status" value="1"/>
</dbReference>
<gene>
    <name evidence="4" type="ORF">IHE39_18475</name>
</gene>
<dbReference type="Proteomes" id="UP000598227">
    <property type="component" value="Unassembled WGS sequence"/>
</dbReference>
<dbReference type="RefSeq" id="WP_192567495.1">
    <property type="nucleotide sequence ID" value="NZ_JACZEP010000005.1"/>
</dbReference>
<name>A0ABR9GRH2_9HYPH</name>
<evidence type="ECO:0000313" key="5">
    <source>
        <dbReference type="Proteomes" id="UP000598227"/>
    </source>
</evidence>
<comment type="caution">
    <text evidence="4">The sequence shown here is derived from an EMBL/GenBank/DDBJ whole genome shotgun (WGS) entry which is preliminary data.</text>
</comment>
<proteinExistence type="inferred from homology"/>
<comment type="similarity">
    <text evidence="1">Belongs to the aldehyde dehydrogenase family.</text>
</comment>
<dbReference type="InterPro" id="IPR016163">
    <property type="entry name" value="Ald_DH_C"/>
</dbReference>
<dbReference type="InterPro" id="IPR016162">
    <property type="entry name" value="Ald_DH_N"/>
</dbReference>
<dbReference type="Pfam" id="PF00171">
    <property type="entry name" value="Aldedh"/>
    <property type="match status" value="1"/>
</dbReference>
<dbReference type="Gene3D" id="3.40.309.10">
    <property type="entry name" value="Aldehyde Dehydrogenase, Chain A, domain 2"/>
    <property type="match status" value="1"/>
</dbReference>
<dbReference type="InterPro" id="IPR050740">
    <property type="entry name" value="Aldehyde_DH_Superfamily"/>
</dbReference>
<organism evidence="4 5">
    <name type="scientific">Aminobacter carboxidus</name>
    <dbReference type="NCBI Taxonomy" id="376165"/>
    <lineage>
        <taxon>Bacteria</taxon>
        <taxon>Pseudomonadati</taxon>
        <taxon>Pseudomonadota</taxon>
        <taxon>Alphaproteobacteria</taxon>
        <taxon>Hyphomicrobiales</taxon>
        <taxon>Phyllobacteriaceae</taxon>
        <taxon>Aminobacter</taxon>
    </lineage>
</organism>
<evidence type="ECO:0000256" key="2">
    <source>
        <dbReference type="ARBA" id="ARBA00023002"/>
    </source>
</evidence>
<dbReference type="PANTHER" id="PTHR43353">
    <property type="entry name" value="SUCCINATE-SEMIALDEHYDE DEHYDROGENASE, MITOCHONDRIAL"/>
    <property type="match status" value="1"/>
</dbReference>
<dbReference type="InterPro" id="IPR016161">
    <property type="entry name" value="Ald_DH/histidinol_DH"/>
</dbReference>
<evidence type="ECO:0000259" key="3">
    <source>
        <dbReference type="Pfam" id="PF00171"/>
    </source>
</evidence>
<keyword evidence="2" id="KW-0560">Oxidoreductase</keyword>
<evidence type="ECO:0000256" key="1">
    <source>
        <dbReference type="ARBA" id="ARBA00009986"/>
    </source>
</evidence>
<sequence>MTSTKVEIPYPDIQLFIGGAWRPRSGIGIEIIGPATGLAVGHCAVAEQADLDDALAAALSGFRLWAGTPGHDRAMVLRRAADILDARAVTIGGHIHLEQGKPLDEAEAEVRFAAEVLRWNAGEAERIYGRVIPARRPGERLMVLPEPIGPVLALTPWNFPIYQPVAKIAPALAAGCSVIVKPSEETPAGAAALARALHEAGLPAGALNMVFGNPAEISSYLISSPVIRKVSFTGSVAVGRIIGAQAGQALKKATLELGGHAPVIICPDADLERAAMLCAEHKFRNAGQVCVSASRFIVHRSVLERFTSAFVVAAKARAIGPLINARRVAAVAELVRNAVQAGANLRAGGQEGTAPGFFFPPTVLSDVPPMARIMREEPFGPVAAICAYDSLDQALDIANSLPFGLAAYGFTNTSDVAERLVSGLEAGMVLINDFATMYPETPFGGTKDSGFGSENGKEGVEAYLRPKFAALSRGADC</sequence>
<accession>A0ABR9GRH2</accession>
<keyword evidence="5" id="KW-1185">Reference proteome</keyword>